<feature type="domain" description="HotDog ACOT-type" evidence="18">
    <location>
        <begin position="262"/>
        <end position="374"/>
    </location>
</feature>
<accession>A0A3N0XYM7</accession>
<dbReference type="EMBL" id="RJVU01057542">
    <property type="protein sequence ID" value="ROK23330.1"/>
    <property type="molecule type" value="Genomic_DNA"/>
</dbReference>
<evidence type="ECO:0000256" key="4">
    <source>
        <dbReference type="ARBA" id="ARBA00012423"/>
    </source>
</evidence>
<keyword evidence="8" id="KW-0809">Transit peptide</keyword>
<comment type="similarity">
    <text evidence="2">Belongs to the AB hydrolase superfamily.</text>
</comment>
<evidence type="ECO:0000256" key="13">
    <source>
        <dbReference type="ARBA" id="ARBA00042645"/>
    </source>
</evidence>
<organism evidence="19 20">
    <name type="scientific">Anabarilius grahami</name>
    <name type="common">Kanglang fish</name>
    <name type="synonym">Barilius grahami</name>
    <dbReference type="NCBI Taxonomy" id="495550"/>
    <lineage>
        <taxon>Eukaryota</taxon>
        <taxon>Metazoa</taxon>
        <taxon>Chordata</taxon>
        <taxon>Craniata</taxon>
        <taxon>Vertebrata</taxon>
        <taxon>Euteleostomi</taxon>
        <taxon>Actinopterygii</taxon>
        <taxon>Neopterygii</taxon>
        <taxon>Teleostei</taxon>
        <taxon>Ostariophysi</taxon>
        <taxon>Cypriniformes</taxon>
        <taxon>Xenocyprididae</taxon>
        <taxon>Xenocypridinae</taxon>
        <taxon>Xenocypridinae incertae sedis</taxon>
        <taxon>Anabarilius</taxon>
    </lineage>
</organism>
<keyword evidence="6" id="KW-0677">Repeat</keyword>
<dbReference type="GO" id="GO:0047617">
    <property type="term" value="F:fatty acyl-CoA hydrolase activity"/>
    <property type="evidence" value="ECO:0007669"/>
    <property type="project" value="UniProtKB-ARBA"/>
</dbReference>
<dbReference type="FunFam" id="3.10.129.10:FF:000012">
    <property type="entry name" value="Acyl-coenzyme A thioesterase 9, mitochondrial"/>
    <property type="match status" value="2"/>
</dbReference>
<dbReference type="Proteomes" id="UP000281406">
    <property type="component" value="Unassembled WGS sequence"/>
</dbReference>
<evidence type="ECO:0000256" key="8">
    <source>
        <dbReference type="ARBA" id="ARBA00022946"/>
    </source>
</evidence>
<dbReference type="OrthoDB" id="331699at2759"/>
<evidence type="ECO:0000313" key="20">
    <source>
        <dbReference type="Proteomes" id="UP000281406"/>
    </source>
</evidence>
<evidence type="ECO:0000256" key="15">
    <source>
        <dbReference type="ARBA" id="ARBA00046047"/>
    </source>
</evidence>
<dbReference type="InterPro" id="IPR033120">
    <property type="entry name" value="HOTDOG_ACOT"/>
</dbReference>
<evidence type="ECO:0000256" key="10">
    <source>
        <dbReference type="ARBA" id="ARBA00039132"/>
    </source>
</evidence>
<dbReference type="Gene3D" id="3.10.129.10">
    <property type="entry name" value="Hotdog Thioesterase"/>
    <property type="match status" value="4"/>
</dbReference>
<feature type="domain" description="HotDog ACOT-type" evidence="18">
    <location>
        <begin position="652"/>
        <end position="764"/>
    </location>
</feature>
<dbReference type="SUPFAM" id="SSF53474">
    <property type="entry name" value="alpha/beta-Hydrolases"/>
    <property type="match status" value="1"/>
</dbReference>
<keyword evidence="9" id="KW-0496">Mitochondrion</keyword>
<dbReference type="Gene3D" id="3.40.50.1820">
    <property type="entry name" value="alpha/beta hydrolase"/>
    <property type="match status" value="1"/>
</dbReference>
<comment type="subcellular location">
    <subcellularLocation>
        <location evidence="1">Mitochondrion</location>
    </subcellularLocation>
</comment>
<dbReference type="FunFam" id="3.40.50.1820:FF:000164">
    <property type="entry name" value="Mycophenolic acid acyl-glucuronide esterase, mitochondrial"/>
    <property type="match status" value="1"/>
</dbReference>
<dbReference type="GO" id="GO:0102390">
    <property type="term" value="F:mycophenolic acid acyl-glucuronide esterase activity"/>
    <property type="evidence" value="ECO:0007669"/>
    <property type="project" value="UniProtKB-EC"/>
</dbReference>
<dbReference type="InterPro" id="IPR029058">
    <property type="entry name" value="AB_hydrolase_fold"/>
</dbReference>
<dbReference type="GO" id="GO:0008474">
    <property type="term" value="F:palmitoyl-(protein) hydrolase activity"/>
    <property type="evidence" value="ECO:0007669"/>
    <property type="project" value="UniProtKB-EC"/>
</dbReference>
<gene>
    <name evidence="19" type="ORF">DPX16_16374</name>
</gene>
<dbReference type="InterPro" id="IPR029069">
    <property type="entry name" value="HotDog_dom_sf"/>
</dbReference>
<comment type="catalytic activity">
    <reaction evidence="16">
        <text>S-hexadecanoyl-L-cysteinyl-[protein] + H2O = L-cysteinyl-[protein] + hexadecanoate + H(+)</text>
        <dbReference type="Rhea" id="RHEA:19233"/>
        <dbReference type="Rhea" id="RHEA-COMP:10131"/>
        <dbReference type="Rhea" id="RHEA-COMP:11032"/>
        <dbReference type="ChEBI" id="CHEBI:7896"/>
        <dbReference type="ChEBI" id="CHEBI:15377"/>
        <dbReference type="ChEBI" id="CHEBI:15378"/>
        <dbReference type="ChEBI" id="CHEBI:29950"/>
        <dbReference type="ChEBI" id="CHEBI:74151"/>
        <dbReference type="EC" id="3.1.2.22"/>
    </reaction>
    <physiologicalReaction direction="left-to-right" evidence="16">
        <dbReference type="Rhea" id="RHEA:19234"/>
    </physiologicalReaction>
</comment>
<dbReference type="PROSITE" id="PS51770">
    <property type="entry name" value="HOTDOG_ACOT"/>
    <property type="match status" value="4"/>
</dbReference>
<evidence type="ECO:0000256" key="6">
    <source>
        <dbReference type="ARBA" id="ARBA00022737"/>
    </source>
</evidence>
<proteinExistence type="inferred from homology"/>
<protein>
    <recommendedName>
        <fullName evidence="11">Palmitoyl-protein thioesterase ABHD10, mitochondrial</fullName>
        <ecNumber evidence="10">3.1.1.93</ecNumber>
        <ecNumber evidence="4">3.1.2.22</ecNumber>
    </recommendedName>
    <alternativeName>
        <fullName evidence="13">Acyl-protein thioesterase ABHD10</fullName>
    </alternativeName>
    <alternativeName>
        <fullName evidence="14">Alpha/beta hydrolase domain-containing protein 10</fullName>
    </alternativeName>
    <alternativeName>
        <fullName evidence="12">Mycophenolic acid acyl-glucuronide esterase, mitochondrial</fullName>
    </alternativeName>
</protein>
<evidence type="ECO:0000256" key="1">
    <source>
        <dbReference type="ARBA" id="ARBA00004173"/>
    </source>
</evidence>
<feature type="domain" description="HotDog ACOT-type" evidence="18">
    <location>
        <begin position="59"/>
        <end position="182"/>
    </location>
</feature>
<keyword evidence="7" id="KW-0378">Hydrolase</keyword>
<evidence type="ECO:0000256" key="3">
    <source>
        <dbReference type="ARBA" id="ARBA00010458"/>
    </source>
</evidence>
<evidence type="ECO:0000256" key="16">
    <source>
        <dbReference type="ARBA" id="ARBA00047409"/>
    </source>
</evidence>
<keyword evidence="5" id="KW-0719">Serine esterase</keyword>
<dbReference type="PANTHER" id="PTHR12655:SF0">
    <property type="entry name" value="ACYL-COENZYME A THIOESTERASE 9, MITOCHONDRIAL"/>
    <property type="match status" value="1"/>
</dbReference>
<reference evidence="19 20" key="1">
    <citation type="submission" date="2018-10" db="EMBL/GenBank/DDBJ databases">
        <title>Genome assembly for a Yunnan-Guizhou Plateau 3E fish, Anabarilius grahami (Regan), and its evolutionary and genetic applications.</title>
        <authorList>
            <person name="Jiang W."/>
        </authorList>
    </citation>
    <scope>NUCLEOTIDE SEQUENCE [LARGE SCALE GENOMIC DNA]</scope>
    <source>
        <strain evidence="19">AG-KIZ</strain>
        <tissue evidence="19">Muscle</tissue>
    </source>
</reference>
<dbReference type="PANTHER" id="PTHR12655">
    <property type="entry name" value="ACYL-COA THIOESTERASE"/>
    <property type="match status" value="1"/>
</dbReference>
<sequence length="1043" mass="118328">MCRQGKAPDMAEVRNRLREIVGASTNWKDHQQALAERASLSQYLAQSQDELPAKTMKDSAIEAHLPLGTQPALREKYLNYHNSVRFGRILEDLDSLAVLICYSHTWNKELKRSPLSIVTALVDKIDMRKNIIYPDCDIKFTGHVTWVGKTSIEAKMHMFQYHDGAYTDVLDATFVMVARDPENKRAAFINPLKPEGPEEEAIFQQGEINKKRRVELSTASLLKVAPTAEERTLIHNLFLNTLDTRTVSFRSRILPSNSVWMEDAKMKGLEICHPQERNIFNRIFGGFLMRKAYELGWANACAFAGCRPTPVAVDDILFQKPVEIGSLLLLSSQVCYTEGMHIQVRVHTEVLDPLTRQHNTTNVFHFTFHVEKEVPAVVPQSYGESMLYLDGKRHFDEMIRTQVRNRLREIVGASTNWQDHQQVLAERASLNQYLAQSQDELPAKRMKDSAIEAHLPLGTQPALREKYLNSHNAVRFGRILEDLDCLGVLICYSHTWNEELQRSPLSIVTALVDKIDMRQNIIYPDCDIKFMGHVTWVGKTSIEAKMHMSQYQDGAYTDVLDATFVMVARDPENKRAAFVNPLKPEGPDEEAIFRQGEINKKRRVELSTASLLKVAPTAEERTLIHNLFLNTLDTRRVSFHSRILPPNSVWMEDAKLKGLEICHPQERNIFNRIFGGFLMRKAYELGRANACVFAGCRPTPVAVDDILFQKPVEIGSLLMLSSQVCYTEGMHIQVRVHTEVLDPLTRQHSTTNVFHFTFRVEKDVPAVVPQSYGESMLYLDGKRHFGVRQKSTVQYISRPDQPKLAYRRVKGKSPGVVFLPGYGSNMSGQKAEAMEEFCRSLGHGYLRFDYSGHGASEGVFSEGTIGTWKKDVLFMLDELAEGPQILVGSSMGGWLMLLAAIARPEKTKALVGISTAADHFVTAFKTLPIEVRKECEDKGSWTVPTKSNEEGVYTVSMDFLREAENHCILQSPIPITCPVRLIHGLKDEDVPWHISMQVAERILSPDVDIILRRHGQHRMAEKDDIKLIVYTIDDLIDKLTTMV</sequence>
<keyword evidence="20" id="KW-1185">Reference proteome</keyword>
<evidence type="ECO:0000256" key="5">
    <source>
        <dbReference type="ARBA" id="ARBA00022487"/>
    </source>
</evidence>
<evidence type="ECO:0000256" key="12">
    <source>
        <dbReference type="ARBA" id="ARBA00041520"/>
    </source>
</evidence>
<comment type="catalytic activity">
    <reaction evidence="17">
        <text>mycophenolic acid O-acyl-beta-D-glucuronide + H2O = mycophenolate + D-glucuronate + H(+)</text>
        <dbReference type="Rhea" id="RHEA:34179"/>
        <dbReference type="ChEBI" id="CHEBI:15377"/>
        <dbReference type="ChEBI" id="CHEBI:15378"/>
        <dbReference type="ChEBI" id="CHEBI:58720"/>
        <dbReference type="ChEBI" id="CHEBI:62932"/>
        <dbReference type="ChEBI" id="CHEBI:66982"/>
        <dbReference type="EC" id="3.1.1.93"/>
    </reaction>
    <physiologicalReaction direction="left-to-right" evidence="17">
        <dbReference type="Rhea" id="RHEA:34180"/>
    </physiologicalReaction>
</comment>
<dbReference type="GO" id="GO:0005739">
    <property type="term" value="C:mitochondrion"/>
    <property type="evidence" value="ECO:0007669"/>
    <property type="project" value="UniProtKB-SubCell"/>
</dbReference>
<comment type="caution">
    <text evidence="19">The sequence shown here is derived from an EMBL/GenBank/DDBJ whole genome shotgun (WGS) entry which is preliminary data.</text>
</comment>
<dbReference type="EC" id="3.1.1.93" evidence="10"/>
<evidence type="ECO:0000256" key="2">
    <source>
        <dbReference type="ARBA" id="ARBA00008645"/>
    </source>
</evidence>
<dbReference type="ESTHER" id="anaga-a0a3n0xym7">
    <property type="family name" value="ABHD10"/>
</dbReference>
<comment type="similarity">
    <text evidence="3">Belongs to the acyl coenzyme A hydrolase family.</text>
</comment>
<dbReference type="SUPFAM" id="SSF54637">
    <property type="entry name" value="Thioesterase/thiol ester dehydrase-isomerase"/>
    <property type="match status" value="4"/>
</dbReference>
<evidence type="ECO:0000259" key="18">
    <source>
        <dbReference type="PROSITE" id="PS51770"/>
    </source>
</evidence>
<comment type="function">
    <text evidence="15">Acts as an acyl-protein thioesterase that hydrolyzes fatty acids from acylated residues in proteins. Regulates the mitochondrial S-depalmitoylation of the nucleophilic active site residue of peroxiredoxin-5/PRDX5, a key antioxidant protein, therefore modulating mitochondrial antioxidant ability. Also catalyzes the deglucuronidation of mycophenolic acid acyl-glucuronide, an active metabolite of the immunosuppressant drug mycophenolate.</text>
</comment>
<feature type="domain" description="HotDog ACOT-type" evidence="18">
    <location>
        <begin position="449"/>
        <end position="572"/>
    </location>
</feature>
<dbReference type="FunFam" id="3.10.129.10:FF:000016">
    <property type="entry name" value="Acyl-coenzyme A thioesterase 9, mitochondrial"/>
    <property type="match status" value="2"/>
</dbReference>
<dbReference type="GO" id="GO:0006637">
    <property type="term" value="P:acyl-CoA metabolic process"/>
    <property type="evidence" value="ECO:0007669"/>
    <property type="project" value="TreeGrafter"/>
</dbReference>
<dbReference type="AlphaFoldDB" id="A0A3N0XYM7"/>
<dbReference type="EC" id="3.1.2.22" evidence="4"/>
<evidence type="ECO:0000256" key="7">
    <source>
        <dbReference type="ARBA" id="ARBA00022801"/>
    </source>
</evidence>
<evidence type="ECO:0000256" key="17">
    <source>
        <dbReference type="ARBA" id="ARBA00047972"/>
    </source>
</evidence>
<dbReference type="Pfam" id="PF00561">
    <property type="entry name" value="Abhydrolase_1"/>
    <property type="match status" value="1"/>
</dbReference>
<evidence type="ECO:0000313" key="19">
    <source>
        <dbReference type="EMBL" id="ROK23330.1"/>
    </source>
</evidence>
<evidence type="ECO:0000256" key="14">
    <source>
        <dbReference type="ARBA" id="ARBA00042704"/>
    </source>
</evidence>
<evidence type="ECO:0000256" key="11">
    <source>
        <dbReference type="ARBA" id="ARBA00039314"/>
    </source>
</evidence>
<name>A0A3N0XYM7_ANAGA</name>
<evidence type="ECO:0000256" key="9">
    <source>
        <dbReference type="ARBA" id="ARBA00023128"/>
    </source>
</evidence>
<dbReference type="InterPro" id="IPR000073">
    <property type="entry name" value="AB_hydrolase_1"/>
</dbReference>
<dbReference type="CDD" id="cd03442">
    <property type="entry name" value="BFIT_BACH"/>
    <property type="match status" value="4"/>
</dbReference>